<keyword evidence="4" id="KW-1185">Reference proteome</keyword>
<evidence type="ECO:0000313" key="3">
    <source>
        <dbReference type="EMBL" id="KAJ5342173.1"/>
    </source>
</evidence>
<dbReference type="EMBL" id="JAPZBR010000008">
    <property type="protein sequence ID" value="KAJ5342173.1"/>
    <property type="molecule type" value="Genomic_DNA"/>
</dbReference>
<dbReference type="PANTHER" id="PTHR33840">
    <property type="match status" value="1"/>
</dbReference>
<organism evidence="3 4">
    <name type="scientific">Penicillium brevicompactum</name>
    <dbReference type="NCBI Taxonomy" id="5074"/>
    <lineage>
        <taxon>Eukaryota</taxon>
        <taxon>Fungi</taxon>
        <taxon>Dikarya</taxon>
        <taxon>Ascomycota</taxon>
        <taxon>Pezizomycotina</taxon>
        <taxon>Eurotiomycetes</taxon>
        <taxon>Eurotiomycetidae</taxon>
        <taxon>Eurotiales</taxon>
        <taxon>Aspergillaceae</taxon>
        <taxon>Penicillium</taxon>
    </lineage>
</organism>
<comment type="caution">
    <text evidence="3">The sequence shown here is derived from an EMBL/GenBank/DDBJ whole genome shotgun (WGS) entry which is preliminary data.</text>
</comment>
<evidence type="ECO:0000313" key="4">
    <source>
        <dbReference type="Proteomes" id="UP001148299"/>
    </source>
</evidence>
<reference evidence="3" key="1">
    <citation type="submission" date="2022-12" db="EMBL/GenBank/DDBJ databases">
        <authorList>
            <person name="Petersen C."/>
        </authorList>
    </citation>
    <scope>NUCLEOTIDE SEQUENCE</scope>
    <source>
        <strain evidence="3">IBT 35675</strain>
    </source>
</reference>
<accession>A0A9W9QW49</accession>
<reference evidence="3" key="2">
    <citation type="journal article" date="2023" name="IMA Fungus">
        <title>Comparative genomic study of the Penicillium genus elucidates a diverse pangenome and 15 lateral gene transfer events.</title>
        <authorList>
            <person name="Petersen C."/>
            <person name="Sorensen T."/>
            <person name="Nielsen M.R."/>
            <person name="Sondergaard T.E."/>
            <person name="Sorensen J.L."/>
            <person name="Fitzpatrick D.A."/>
            <person name="Frisvad J.C."/>
            <person name="Nielsen K.L."/>
        </authorList>
    </citation>
    <scope>NUCLEOTIDE SEQUENCE</scope>
    <source>
        <strain evidence="3">IBT 35675</strain>
    </source>
</reference>
<dbReference type="Proteomes" id="UP001148299">
    <property type="component" value="Unassembled WGS sequence"/>
</dbReference>
<feature type="compositionally biased region" description="Basic residues" evidence="1">
    <location>
        <begin position="226"/>
        <end position="236"/>
    </location>
</feature>
<feature type="region of interest" description="Disordered" evidence="1">
    <location>
        <begin position="226"/>
        <end position="276"/>
    </location>
</feature>
<evidence type="ECO:0000259" key="2">
    <source>
        <dbReference type="Pfam" id="PF09994"/>
    </source>
</evidence>
<dbReference type="Pfam" id="PF09994">
    <property type="entry name" value="T6SS_Tle1-like_cat"/>
    <property type="match status" value="1"/>
</dbReference>
<proteinExistence type="predicted"/>
<name>A0A9W9QW49_PENBR</name>
<protein>
    <recommendedName>
        <fullName evidence="2">T6SS Phospholipase effector Tle1-like catalytic domain-containing protein</fullName>
    </recommendedName>
</protein>
<evidence type="ECO:0000256" key="1">
    <source>
        <dbReference type="SAM" id="MobiDB-lite"/>
    </source>
</evidence>
<dbReference type="InterPro" id="IPR018712">
    <property type="entry name" value="Tle1-like_cat"/>
</dbReference>
<dbReference type="AlphaFoldDB" id="A0A9W9QW49"/>
<sequence>MSRPQIVLCFDGTGNTFRADGTETNILKICRMLKRGDEQHIYYQPGIGTEITPGSLAATKLKRNTFSGRSKTLSQALGQTFDQHVLGGYRFLMRHYRESSEIFIFGFSRGAYTASYLADMLDYVGLLGPDNEEMVPLIWNAFSDFKMAGFKEGRGSAAFSYMKHCRRTLCRPIARIKFLGLFDAVNSVSGLELLTKGRSTAQTIRHAVSTDERRVKFQPVLHRSSARKNIKQRHAHINQPAAVPSESVNEAEIGSNEHVGGSPKASEETPNEDDETDIEELWFPGNHADIGGGFQRGPNEGKQLSHTPLVWMINCAEQAGLHVNHEEMCELGCRDEAGNEQSPDSPYQKALLESATTGLLHSCLDFNSGVPALTVLGWKLMEYLPISRPKIMPDGSCRMAHWPVHRSEPRDIPHDATVHGSVIKRMQSDDTYRPGNIIVGGGGRGIKKAPMEYGMGEWQLFKHEGDPLKEIYVRKSLLQTLAPAGGEDKGGDALR</sequence>
<feature type="domain" description="T6SS Phospholipase effector Tle1-like catalytic" evidence="2">
    <location>
        <begin position="5"/>
        <end position="314"/>
    </location>
</feature>
<dbReference type="PANTHER" id="PTHR33840:SF2">
    <property type="entry name" value="TLE1 PHOSPHOLIPASE DOMAIN-CONTAINING PROTEIN"/>
    <property type="match status" value="1"/>
</dbReference>
<gene>
    <name evidence="3" type="ORF">N7541_011297</name>
</gene>